<accession>A0A7D4ASE4</accession>
<sequence length="113" mass="11232">MERVARLAGALGVVVAVVAGFVAIPNLNIALILILLGIIAGAFTDQDNAVRMFLAVLALPAIGATLGGVPAVGEYLTAIFGNLAIAAAGIATSLVARRLYDTVMGAVTSPSGS</sequence>
<dbReference type="AlphaFoldDB" id="A0A7D4ASE4"/>
<evidence type="ECO:0000256" key="1">
    <source>
        <dbReference type="SAM" id="Phobius"/>
    </source>
</evidence>
<dbReference type="KEGG" id="emv:HQR01_01200"/>
<dbReference type="Proteomes" id="UP000504693">
    <property type="component" value="Chromosome"/>
</dbReference>
<proteinExistence type="predicted"/>
<feature type="transmembrane region" description="Helical" evidence="1">
    <location>
        <begin position="75"/>
        <end position="96"/>
    </location>
</feature>
<feature type="transmembrane region" description="Helical" evidence="1">
    <location>
        <begin position="7"/>
        <end position="23"/>
    </location>
</feature>
<organism evidence="2 3">
    <name type="scientific">Erythrobacter mangrovi</name>
    <dbReference type="NCBI Taxonomy" id="2739433"/>
    <lineage>
        <taxon>Bacteria</taxon>
        <taxon>Pseudomonadati</taxon>
        <taxon>Pseudomonadota</taxon>
        <taxon>Alphaproteobacteria</taxon>
        <taxon>Sphingomonadales</taxon>
        <taxon>Erythrobacteraceae</taxon>
        <taxon>Erythrobacter/Porphyrobacter group</taxon>
        <taxon>Erythrobacter</taxon>
    </lineage>
</organism>
<name>A0A7D4ASE4_9SPHN</name>
<dbReference type="RefSeq" id="WP_173211983.1">
    <property type="nucleotide sequence ID" value="NZ_CP053921.1"/>
</dbReference>
<keyword evidence="1" id="KW-0812">Transmembrane</keyword>
<protein>
    <submittedName>
        <fullName evidence="2">Uncharacterized protein</fullName>
    </submittedName>
</protein>
<feature type="transmembrane region" description="Helical" evidence="1">
    <location>
        <begin position="52"/>
        <end position="69"/>
    </location>
</feature>
<keyword evidence="3" id="KW-1185">Reference proteome</keyword>
<reference evidence="2 3" key="1">
    <citation type="submission" date="2020-05" db="EMBL/GenBank/DDBJ databases">
        <title>Erythrobacter mangrovi sp. nov., isolated from rhizosphere soil of mangrove plant (Kandelia candel).</title>
        <authorList>
            <person name="Ye Y.H."/>
        </authorList>
    </citation>
    <scope>NUCLEOTIDE SEQUENCE [LARGE SCALE GENOMIC DNA]</scope>
    <source>
        <strain evidence="2 3">EB310</strain>
    </source>
</reference>
<evidence type="ECO:0000313" key="3">
    <source>
        <dbReference type="Proteomes" id="UP000504693"/>
    </source>
</evidence>
<evidence type="ECO:0000313" key="2">
    <source>
        <dbReference type="EMBL" id="QKG70097.1"/>
    </source>
</evidence>
<gene>
    <name evidence="2" type="ORF">HQR01_01200</name>
</gene>
<keyword evidence="1" id="KW-1133">Transmembrane helix</keyword>
<dbReference type="EMBL" id="CP053921">
    <property type="protein sequence ID" value="QKG70097.1"/>
    <property type="molecule type" value="Genomic_DNA"/>
</dbReference>
<keyword evidence="1" id="KW-0472">Membrane</keyword>